<dbReference type="SUPFAM" id="SSF52418">
    <property type="entry name" value="Nucleoside phosphorylase/phosphoribosyltransferase catalytic domain"/>
    <property type="match status" value="1"/>
</dbReference>
<comment type="cofactor">
    <cofactor evidence="3">
        <name>Mg(2+)</name>
        <dbReference type="ChEBI" id="CHEBI:18420"/>
    </cofactor>
    <text evidence="3">Binds 2 magnesium ions per monomer.</text>
</comment>
<dbReference type="GO" id="GO:0000287">
    <property type="term" value="F:magnesium ion binding"/>
    <property type="evidence" value="ECO:0007669"/>
    <property type="project" value="UniProtKB-UniRule"/>
</dbReference>
<dbReference type="GO" id="GO:0005829">
    <property type="term" value="C:cytosol"/>
    <property type="evidence" value="ECO:0007669"/>
    <property type="project" value="TreeGrafter"/>
</dbReference>
<dbReference type="SUPFAM" id="SSF47648">
    <property type="entry name" value="Nucleoside phosphorylase/phosphoribosyltransferase N-terminal domain"/>
    <property type="match status" value="1"/>
</dbReference>
<feature type="domain" description="Glycosyl transferase family 3" evidence="4">
    <location>
        <begin position="72"/>
        <end position="320"/>
    </location>
</feature>
<feature type="binding site" evidence="3">
    <location>
        <position position="91"/>
    </location>
    <ligand>
        <name>Mg(2+)</name>
        <dbReference type="ChEBI" id="CHEBI:18420"/>
        <label>1</label>
    </ligand>
</feature>
<keyword evidence="3" id="KW-0460">Magnesium</keyword>
<keyword evidence="2 3" id="KW-0808">Transferase</keyword>
<evidence type="ECO:0000259" key="4">
    <source>
        <dbReference type="Pfam" id="PF00591"/>
    </source>
</evidence>
<keyword evidence="3" id="KW-0822">Tryptophan biosynthesis</keyword>
<feature type="binding site" evidence="3">
    <location>
        <position position="79"/>
    </location>
    <ligand>
        <name>anthranilate</name>
        <dbReference type="ChEBI" id="CHEBI:16567"/>
        <label>1</label>
    </ligand>
</feature>
<comment type="similarity">
    <text evidence="3">Belongs to the anthranilate phosphoribosyltransferase family.</text>
</comment>
<evidence type="ECO:0000256" key="1">
    <source>
        <dbReference type="ARBA" id="ARBA00022676"/>
    </source>
</evidence>
<dbReference type="Gene3D" id="3.40.1030.10">
    <property type="entry name" value="Nucleoside phosphorylase/phosphoribosyltransferase catalytic domain"/>
    <property type="match status" value="1"/>
</dbReference>
<feature type="binding site" evidence="3">
    <location>
        <position position="165"/>
    </location>
    <ligand>
        <name>anthranilate</name>
        <dbReference type="ChEBI" id="CHEBI:16567"/>
        <label>2</label>
    </ligand>
</feature>
<feature type="binding site" evidence="3">
    <location>
        <position position="223"/>
    </location>
    <ligand>
        <name>Mg(2+)</name>
        <dbReference type="ChEBI" id="CHEBI:18420"/>
        <label>2</label>
    </ligand>
</feature>
<dbReference type="Pfam" id="PF02885">
    <property type="entry name" value="Glycos_trans_3N"/>
    <property type="match status" value="1"/>
</dbReference>
<feature type="binding site" evidence="3">
    <location>
        <position position="87"/>
    </location>
    <ligand>
        <name>5-phospho-alpha-D-ribose 1-diphosphate</name>
        <dbReference type="ChEBI" id="CHEBI:58017"/>
    </ligand>
</feature>
<accession>A0A1M6VP68</accession>
<feature type="binding site" evidence="3">
    <location>
        <position position="79"/>
    </location>
    <ligand>
        <name>5-phospho-alpha-D-ribose 1-diphosphate</name>
        <dbReference type="ChEBI" id="CHEBI:58017"/>
    </ligand>
</feature>
<comment type="pathway">
    <text evidence="3">Amino-acid biosynthesis; L-tryptophan biosynthesis; L-tryptophan from chorismate: step 2/5.</text>
</comment>
<sequence length="331" mass="35663">MKELLEKLTGGYVLPKAEAQETLMKLAQGEYNPSQLAAFLTIYRMRGIQAHELSGFKDAMLALCHAIDLSAYDAMDMCGTGGDGKDTFNISTTSSFVVAGAGQMVSKHGNNSVSSNCGSSNLLSHFGYEFTAEESVLQRSMETAGICFLHAPLFHPAMKNVAPVRRDLGIKTFFNMLGPLVNPSKPAKQLMGVYSLEVAQLYQDLHREEGRDCAIVHAVDGYDEISLTGDFKVYTKDEILTFSPEDVGLKRISPAAIHGGETVADSAKIFEQVLKGEATAAQTDVVLANAGLALYMGQGLGSFEEGITKAKESIDSGAAYQCFKKFIQVGK</sequence>
<protein>
    <recommendedName>
        <fullName evidence="3">Anthranilate phosphoribosyltransferase</fullName>
        <ecNumber evidence="3">2.4.2.18</ecNumber>
    </recommendedName>
</protein>
<dbReference type="InterPro" id="IPR036320">
    <property type="entry name" value="Glycosyl_Trfase_fam3_N_dom_sf"/>
</dbReference>
<keyword evidence="3" id="KW-0479">Metal-binding</keyword>
<keyword evidence="1 3" id="KW-0328">Glycosyltransferase</keyword>
<feature type="domain" description="Glycosyl transferase family 3 N-terminal" evidence="5">
    <location>
        <begin position="2"/>
        <end position="63"/>
    </location>
</feature>
<dbReference type="InterPro" id="IPR035902">
    <property type="entry name" value="Nuc_phospho_transferase"/>
</dbReference>
<dbReference type="PANTHER" id="PTHR43285">
    <property type="entry name" value="ANTHRANILATE PHOSPHORIBOSYLTRANSFERASE"/>
    <property type="match status" value="1"/>
</dbReference>
<feature type="binding site" evidence="3">
    <location>
        <begin position="107"/>
        <end position="115"/>
    </location>
    <ligand>
        <name>5-phospho-alpha-D-ribose 1-diphosphate</name>
        <dbReference type="ChEBI" id="CHEBI:58017"/>
    </ligand>
</feature>
<name>A0A1M6VP68_REIAG</name>
<feature type="binding site" evidence="3">
    <location>
        <begin position="82"/>
        <end position="83"/>
    </location>
    <ligand>
        <name>5-phospho-alpha-D-ribose 1-diphosphate</name>
        <dbReference type="ChEBI" id="CHEBI:58017"/>
    </ligand>
</feature>
<dbReference type="InterPro" id="IPR005940">
    <property type="entry name" value="Anthranilate_Pribosyl_Tfrase"/>
</dbReference>
<dbReference type="NCBIfam" id="TIGR01245">
    <property type="entry name" value="trpD"/>
    <property type="match status" value="1"/>
</dbReference>
<dbReference type="GO" id="GO:0000162">
    <property type="term" value="P:L-tryptophan biosynthetic process"/>
    <property type="evidence" value="ECO:0007669"/>
    <property type="project" value="UniProtKB-UniRule"/>
</dbReference>
<comment type="subunit">
    <text evidence="3">Homodimer.</text>
</comment>
<reference evidence="7" key="1">
    <citation type="submission" date="2016-11" db="EMBL/GenBank/DDBJ databases">
        <authorList>
            <person name="Varghese N."/>
            <person name="Submissions S."/>
        </authorList>
    </citation>
    <scope>NUCLEOTIDE SEQUENCE [LARGE SCALE GENOMIC DNA]</scope>
    <source>
        <strain evidence="7">DSM 26134</strain>
    </source>
</reference>
<gene>
    <name evidence="3" type="primary">trpD</name>
    <name evidence="6" type="ORF">SAMN04488028_109132</name>
</gene>
<feature type="binding site" evidence="3">
    <location>
        <position position="110"/>
    </location>
    <ligand>
        <name>anthranilate</name>
        <dbReference type="ChEBI" id="CHEBI:16567"/>
        <label>1</label>
    </ligand>
</feature>
<dbReference type="InterPro" id="IPR017459">
    <property type="entry name" value="Glycosyl_Trfase_fam3_N_dom"/>
</dbReference>
<evidence type="ECO:0000256" key="3">
    <source>
        <dbReference type="HAMAP-Rule" id="MF_00211"/>
    </source>
</evidence>
<dbReference type="EMBL" id="FRAA01000009">
    <property type="protein sequence ID" value="SHK83249.1"/>
    <property type="molecule type" value="Genomic_DNA"/>
</dbReference>
<keyword evidence="3" id="KW-0057">Aromatic amino acid biosynthesis</keyword>
<feature type="binding site" evidence="3">
    <location>
        <position position="119"/>
    </location>
    <ligand>
        <name>5-phospho-alpha-D-ribose 1-diphosphate</name>
        <dbReference type="ChEBI" id="CHEBI:58017"/>
    </ligand>
</feature>
<evidence type="ECO:0000313" key="6">
    <source>
        <dbReference type="EMBL" id="SHK83249.1"/>
    </source>
</evidence>
<dbReference type="UniPathway" id="UPA00035">
    <property type="reaction ID" value="UER00041"/>
</dbReference>
<dbReference type="RefSeq" id="WP_073124996.1">
    <property type="nucleotide sequence ID" value="NZ_FRAA01000009.1"/>
</dbReference>
<keyword evidence="3" id="KW-0028">Amino-acid biosynthesis</keyword>
<dbReference type="Pfam" id="PF00591">
    <property type="entry name" value="Glycos_transf_3"/>
    <property type="match status" value="1"/>
</dbReference>
<dbReference type="STRING" id="156994.SAMN04488028_109132"/>
<feature type="binding site" evidence="3">
    <location>
        <position position="224"/>
    </location>
    <ligand>
        <name>Mg(2+)</name>
        <dbReference type="ChEBI" id="CHEBI:18420"/>
        <label>2</label>
    </ligand>
</feature>
<dbReference type="EC" id="2.4.2.18" evidence="3"/>
<dbReference type="HAMAP" id="MF_00211">
    <property type="entry name" value="TrpD"/>
    <property type="match status" value="1"/>
</dbReference>
<dbReference type="Gene3D" id="1.20.970.10">
    <property type="entry name" value="Transferase, Pyrimidine Nucleoside Phosphorylase, Chain C"/>
    <property type="match status" value="1"/>
</dbReference>
<feature type="binding site" evidence="3">
    <location>
        <begin position="89"/>
        <end position="92"/>
    </location>
    <ligand>
        <name>5-phospho-alpha-D-ribose 1-diphosphate</name>
        <dbReference type="ChEBI" id="CHEBI:58017"/>
    </ligand>
</feature>
<dbReference type="AlphaFoldDB" id="A0A1M6VP68"/>
<organism evidence="6 7">
    <name type="scientific">Reichenbachiella agariperforans</name>
    <dbReference type="NCBI Taxonomy" id="156994"/>
    <lineage>
        <taxon>Bacteria</taxon>
        <taxon>Pseudomonadati</taxon>
        <taxon>Bacteroidota</taxon>
        <taxon>Cytophagia</taxon>
        <taxon>Cytophagales</taxon>
        <taxon>Reichenbachiellaceae</taxon>
        <taxon>Reichenbachiella</taxon>
    </lineage>
</organism>
<dbReference type="PANTHER" id="PTHR43285:SF2">
    <property type="entry name" value="ANTHRANILATE PHOSPHORIBOSYLTRANSFERASE"/>
    <property type="match status" value="1"/>
</dbReference>
<evidence type="ECO:0000313" key="7">
    <source>
        <dbReference type="Proteomes" id="UP000184474"/>
    </source>
</evidence>
<dbReference type="GO" id="GO:0004048">
    <property type="term" value="F:anthranilate phosphoribosyltransferase activity"/>
    <property type="evidence" value="ECO:0007669"/>
    <property type="project" value="UniProtKB-UniRule"/>
</dbReference>
<evidence type="ECO:0000259" key="5">
    <source>
        <dbReference type="Pfam" id="PF02885"/>
    </source>
</evidence>
<comment type="function">
    <text evidence="3">Catalyzes the transfer of the phosphoribosyl group of 5-phosphorylribose-1-pyrophosphate (PRPP) to anthranilate to yield N-(5'-phosphoribosyl)-anthranilate (PRA).</text>
</comment>
<dbReference type="Proteomes" id="UP000184474">
    <property type="component" value="Unassembled WGS sequence"/>
</dbReference>
<evidence type="ECO:0000256" key="2">
    <source>
        <dbReference type="ARBA" id="ARBA00022679"/>
    </source>
</evidence>
<dbReference type="InterPro" id="IPR000312">
    <property type="entry name" value="Glycosyl_Trfase_fam3"/>
</dbReference>
<feature type="binding site" evidence="3">
    <location>
        <position position="224"/>
    </location>
    <ligand>
        <name>Mg(2+)</name>
        <dbReference type="ChEBI" id="CHEBI:18420"/>
        <label>1</label>
    </ligand>
</feature>
<comment type="caution">
    <text evidence="3">Lacks conserved residue(s) required for the propagation of feature annotation.</text>
</comment>
<proteinExistence type="inferred from homology"/>
<keyword evidence="7" id="KW-1185">Reference proteome</keyword>
<comment type="catalytic activity">
    <reaction evidence="3">
        <text>N-(5-phospho-beta-D-ribosyl)anthranilate + diphosphate = 5-phospho-alpha-D-ribose 1-diphosphate + anthranilate</text>
        <dbReference type="Rhea" id="RHEA:11768"/>
        <dbReference type="ChEBI" id="CHEBI:16567"/>
        <dbReference type="ChEBI" id="CHEBI:18277"/>
        <dbReference type="ChEBI" id="CHEBI:33019"/>
        <dbReference type="ChEBI" id="CHEBI:58017"/>
        <dbReference type="EC" id="2.4.2.18"/>
    </reaction>
</comment>